<name>A0AAV5GH48_9BASI</name>
<feature type="compositionally biased region" description="Low complexity" evidence="1">
    <location>
        <begin position="318"/>
        <end position="337"/>
    </location>
</feature>
<evidence type="ECO:0000313" key="2">
    <source>
        <dbReference type="EMBL" id="GJN88860.1"/>
    </source>
</evidence>
<protein>
    <submittedName>
        <fullName evidence="2">Uncharacterized protein</fullName>
    </submittedName>
</protein>
<organism evidence="2 3">
    <name type="scientific">Rhodotorula paludigena</name>
    <dbReference type="NCBI Taxonomy" id="86838"/>
    <lineage>
        <taxon>Eukaryota</taxon>
        <taxon>Fungi</taxon>
        <taxon>Dikarya</taxon>
        <taxon>Basidiomycota</taxon>
        <taxon>Pucciniomycotina</taxon>
        <taxon>Microbotryomycetes</taxon>
        <taxon>Sporidiobolales</taxon>
        <taxon>Sporidiobolaceae</taxon>
        <taxon>Rhodotorula</taxon>
    </lineage>
</organism>
<dbReference type="EMBL" id="BQKY01000004">
    <property type="protein sequence ID" value="GJN88860.1"/>
    <property type="molecule type" value="Genomic_DNA"/>
</dbReference>
<evidence type="ECO:0000256" key="1">
    <source>
        <dbReference type="SAM" id="MobiDB-lite"/>
    </source>
</evidence>
<sequence length="533" mass="56878">MAYRSAATSSSGSGATPVNSPLSVASGADHLGASSAWPLDHPTPEPVPLLASRFAPAAWLPGQTADRSVLEGGFYVPLDKDPSVTFARPDVCARLAKPQRSHAVIKSHGYLLAILVASSRPPINSGGRKFLELQLAQYNSHARSGSTSGAIHLRVLVPVAGDDPPAMKSGWYIAVPLAKGQWFDGPTEGCQLSIAVSTEPIFCWSLKQGPTRDEVLVTHTYLPWSGRVAPDVSQVAPQITPARPRAELAPPRAFARPTAAAGRHPATQETPTAAAGNARMLIDGTSSPPDVSLSQASLQALQLDPGASSRPMKPLPRAASLASTTSAASTGSASAPAEPLRHVWRVSARVSQDGFLDVDESGAHSPGAVLPSTGPTSWAPIHGADAAMHNSSSKEHFNLCARVRKSDQDPSFPQKAEYYVRPHFAETSNGQYRDFLVKKDFGQGKEALVEAEADELALFLDCTWEQGSSNRKWLRVNAKLPTLVVHHERDSFAPEVRFTSVSLGDSLSHFEFLFAPLYEDIRRLYGQDSSGAQ</sequence>
<dbReference type="AlphaFoldDB" id="A0AAV5GH48"/>
<gene>
    <name evidence="2" type="ORF">Rhopal_001831-T1</name>
</gene>
<accession>A0AAV5GH48</accession>
<keyword evidence="3" id="KW-1185">Reference proteome</keyword>
<feature type="region of interest" description="Disordered" evidence="1">
    <location>
        <begin position="305"/>
        <end position="337"/>
    </location>
</feature>
<feature type="compositionally biased region" description="Low complexity" evidence="1">
    <location>
        <begin position="1"/>
        <end position="16"/>
    </location>
</feature>
<evidence type="ECO:0000313" key="3">
    <source>
        <dbReference type="Proteomes" id="UP001342314"/>
    </source>
</evidence>
<feature type="region of interest" description="Disordered" evidence="1">
    <location>
        <begin position="1"/>
        <end position="21"/>
    </location>
</feature>
<proteinExistence type="predicted"/>
<dbReference type="Proteomes" id="UP001342314">
    <property type="component" value="Unassembled WGS sequence"/>
</dbReference>
<comment type="caution">
    <text evidence="2">The sequence shown here is derived from an EMBL/GenBank/DDBJ whole genome shotgun (WGS) entry which is preliminary data.</text>
</comment>
<reference evidence="2 3" key="1">
    <citation type="submission" date="2021-12" db="EMBL/GenBank/DDBJ databases">
        <title>High titer production of polyol ester of fatty acids by Rhodotorula paludigena BS15 towards product separation-free biomass refinery.</title>
        <authorList>
            <person name="Mano J."/>
            <person name="Ono H."/>
            <person name="Tanaka T."/>
            <person name="Naito K."/>
            <person name="Sushida H."/>
            <person name="Ike M."/>
            <person name="Tokuyasu K."/>
            <person name="Kitaoka M."/>
        </authorList>
    </citation>
    <scope>NUCLEOTIDE SEQUENCE [LARGE SCALE GENOMIC DNA]</scope>
    <source>
        <strain evidence="2 3">BS15</strain>
    </source>
</reference>